<dbReference type="InterPro" id="IPR036388">
    <property type="entry name" value="WH-like_DNA-bd_sf"/>
</dbReference>
<sequence>MKRTEQILEAIDELTKQKGFPPSVREIGDRVGLKSSSTTKGHLDRLRKKGLGDWEEEGKPRTLHLLCKETAAI</sequence>
<dbReference type="Gene3D" id="1.10.10.10">
    <property type="entry name" value="Winged helix-like DNA-binding domain superfamily/Winged helix DNA-binding domain"/>
    <property type="match status" value="1"/>
</dbReference>
<evidence type="ECO:0000313" key="3">
    <source>
        <dbReference type="Proteomes" id="UP000324326"/>
    </source>
</evidence>
<reference evidence="2 3" key="1">
    <citation type="submission" date="2018-08" db="EMBL/GenBank/DDBJ databases">
        <title>Bacillus phenotypic plasticity.</title>
        <authorList>
            <person name="Hurtado E."/>
        </authorList>
    </citation>
    <scope>NUCLEOTIDE SEQUENCE [LARGE SCALE GENOMIC DNA]</scope>
    <source>
        <strain evidence="2 3">427</strain>
    </source>
</reference>
<feature type="domain" description="LexA repressor DNA-binding" evidence="1">
    <location>
        <begin position="2"/>
        <end position="62"/>
    </location>
</feature>
<dbReference type="STRING" id="1925020.BTA30_09015"/>
<dbReference type="GO" id="GO:0004252">
    <property type="term" value="F:serine-type endopeptidase activity"/>
    <property type="evidence" value="ECO:0007669"/>
    <property type="project" value="InterPro"/>
</dbReference>
<proteinExistence type="predicted"/>
<evidence type="ECO:0000259" key="1">
    <source>
        <dbReference type="Pfam" id="PF01726"/>
    </source>
</evidence>
<dbReference type="InterPro" id="IPR036390">
    <property type="entry name" value="WH_DNA-bd_sf"/>
</dbReference>
<dbReference type="Proteomes" id="UP000324326">
    <property type="component" value="Unassembled WGS sequence"/>
</dbReference>
<accession>A0A5M8RQD5</accession>
<dbReference type="RefSeq" id="WP_148956699.1">
    <property type="nucleotide sequence ID" value="NZ_QSND01000002.1"/>
</dbReference>
<gene>
    <name evidence="2" type="ORF">DX927_07785</name>
</gene>
<dbReference type="InterPro" id="IPR006199">
    <property type="entry name" value="LexA_DNA-bd_dom"/>
</dbReference>
<dbReference type="SUPFAM" id="SSF46785">
    <property type="entry name" value="Winged helix' DNA-binding domain"/>
    <property type="match status" value="1"/>
</dbReference>
<dbReference type="AlphaFoldDB" id="A0A5M8RQD5"/>
<organism evidence="2 3">
    <name type="scientific">Bacillus swezeyi</name>
    <dbReference type="NCBI Taxonomy" id="1925020"/>
    <lineage>
        <taxon>Bacteria</taxon>
        <taxon>Bacillati</taxon>
        <taxon>Bacillota</taxon>
        <taxon>Bacilli</taxon>
        <taxon>Bacillales</taxon>
        <taxon>Bacillaceae</taxon>
        <taxon>Bacillus</taxon>
    </lineage>
</organism>
<dbReference type="Pfam" id="PF01726">
    <property type="entry name" value="LexA_DNA_bind"/>
    <property type="match status" value="1"/>
</dbReference>
<dbReference type="GO" id="GO:0006508">
    <property type="term" value="P:proteolysis"/>
    <property type="evidence" value="ECO:0007669"/>
    <property type="project" value="InterPro"/>
</dbReference>
<comment type="caution">
    <text evidence="2">The sequence shown here is derived from an EMBL/GenBank/DDBJ whole genome shotgun (WGS) entry which is preliminary data.</text>
</comment>
<protein>
    <submittedName>
        <fullName evidence="2">Transcriptional regulator</fullName>
    </submittedName>
</protein>
<name>A0A5M8RQD5_9BACI</name>
<dbReference type="EMBL" id="QSND01000002">
    <property type="protein sequence ID" value="KAA6450745.1"/>
    <property type="molecule type" value="Genomic_DNA"/>
</dbReference>
<evidence type="ECO:0000313" key="2">
    <source>
        <dbReference type="EMBL" id="KAA6450745.1"/>
    </source>
</evidence>